<name>A0A3L6DAI8_MAIZE</name>
<gene>
    <name evidence="3" type="primary">RHD3_1</name>
    <name evidence="3" type="ORF">Zm00014a_014417</name>
</gene>
<comment type="caution">
    <text evidence="3">The sequence shown here is derived from an EMBL/GenBank/DDBJ whole genome shotgun (WGS) entry which is preliminary data.</text>
</comment>
<dbReference type="AlphaFoldDB" id="A0A3L6DAI8"/>
<dbReference type="InterPro" id="IPR046758">
    <property type="entry name" value="Sey1/RHD3-like_3HB"/>
</dbReference>
<sequence length="135" mass="15734">MAAATEKTAEDIRRELQELQCQHRECKNLWRQFKAKTEYTVAQAITAQEANKRNNNWLPPSWALIAMSILGFNEFMTLLRNPLYVFAIFCDLSCWKSPLGAIKNWQGIPTWISSYHPFTVHEICSLYNEHPEEIS</sequence>
<dbReference type="InterPro" id="IPR008803">
    <property type="entry name" value="RHD3/Sey1"/>
</dbReference>
<evidence type="ECO:0000259" key="2">
    <source>
        <dbReference type="Pfam" id="PF20428"/>
    </source>
</evidence>
<reference evidence="3" key="1">
    <citation type="journal article" date="2018" name="Nat. Genet.">
        <title>Extensive intraspecific gene order and gene structural variations between Mo17 and other maize genomes.</title>
        <authorList>
            <person name="Sun S."/>
            <person name="Zhou Y."/>
            <person name="Chen J."/>
            <person name="Shi J."/>
            <person name="Zhao H."/>
            <person name="Zhao H."/>
            <person name="Song W."/>
            <person name="Zhang M."/>
            <person name="Cui Y."/>
            <person name="Dong X."/>
            <person name="Liu H."/>
            <person name="Ma X."/>
            <person name="Jiao Y."/>
            <person name="Wang B."/>
            <person name="Wei X."/>
            <person name="Stein J.C."/>
            <person name="Glaubitz J.C."/>
            <person name="Lu F."/>
            <person name="Yu G."/>
            <person name="Liang C."/>
            <person name="Fengler K."/>
            <person name="Li B."/>
            <person name="Rafalski A."/>
            <person name="Schnable P.S."/>
            <person name="Ware D.H."/>
            <person name="Buckler E.S."/>
            <person name="Lai J."/>
        </authorList>
    </citation>
    <scope>NUCLEOTIDE SEQUENCE [LARGE SCALE GENOMIC DNA]</scope>
    <source>
        <tissue evidence="3">Seedling</tissue>
    </source>
</reference>
<dbReference type="PANTHER" id="PTHR45923">
    <property type="entry name" value="PROTEIN SEY1"/>
    <property type="match status" value="1"/>
</dbReference>
<dbReference type="PANTHER" id="PTHR45923:SF16">
    <property type="entry name" value="PROTEIN ROOT HAIR DEFECTIVE 3 HOMOLOG"/>
    <property type="match status" value="1"/>
</dbReference>
<feature type="coiled-coil region" evidence="1">
    <location>
        <begin position="2"/>
        <end position="29"/>
    </location>
</feature>
<protein>
    <submittedName>
        <fullName evidence="3">Protein ROOT HAIR DEFECTIVE 3</fullName>
    </submittedName>
</protein>
<organism evidence="3">
    <name type="scientific">Zea mays</name>
    <name type="common">Maize</name>
    <dbReference type="NCBI Taxonomy" id="4577"/>
    <lineage>
        <taxon>Eukaryota</taxon>
        <taxon>Viridiplantae</taxon>
        <taxon>Streptophyta</taxon>
        <taxon>Embryophyta</taxon>
        <taxon>Tracheophyta</taxon>
        <taxon>Spermatophyta</taxon>
        <taxon>Magnoliopsida</taxon>
        <taxon>Liliopsida</taxon>
        <taxon>Poales</taxon>
        <taxon>Poaceae</taxon>
        <taxon>PACMAD clade</taxon>
        <taxon>Panicoideae</taxon>
        <taxon>Andropogonodae</taxon>
        <taxon>Andropogoneae</taxon>
        <taxon>Tripsacinae</taxon>
        <taxon>Zea</taxon>
    </lineage>
</organism>
<dbReference type="Pfam" id="PF20428">
    <property type="entry name" value="Sey1_3HB"/>
    <property type="match status" value="1"/>
</dbReference>
<evidence type="ECO:0000313" key="3">
    <source>
        <dbReference type="EMBL" id="PWZ05606.1"/>
    </source>
</evidence>
<keyword evidence="1" id="KW-0175">Coiled coil</keyword>
<proteinExistence type="predicted"/>
<evidence type="ECO:0000256" key="1">
    <source>
        <dbReference type="SAM" id="Coils"/>
    </source>
</evidence>
<dbReference type="Proteomes" id="UP000251960">
    <property type="component" value="Chromosome 9"/>
</dbReference>
<accession>A0A3L6DAI8</accession>
<feature type="domain" description="Sey1/RHD3-like three-helix bundle" evidence="2">
    <location>
        <begin position="22"/>
        <end position="89"/>
    </location>
</feature>
<dbReference type="EMBL" id="NCVQ01000010">
    <property type="protein sequence ID" value="PWZ05606.1"/>
    <property type="molecule type" value="Genomic_DNA"/>
</dbReference>